<dbReference type="PANTHER" id="PTHR13268:SF0">
    <property type="entry name" value="BCAS3 MICROTUBULE ASSOCIATED CELL MIGRATION FACTOR"/>
    <property type="match status" value="1"/>
</dbReference>
<dbReference type="EMBL" id="AVOT02012076">
    <property type="protein sequence ID" value="MBW0493463.1"/>
    <property type="molecule type" value="Genomic_DNA"/>
</dbReference>
<feature type="compositionally biased region" description="Polar residues" evidence="1">
    <location>
        <begin position="172"/>
        <end position="184"/>
    </location>
</feature>
<feature type="region of interest" description="Disordered" evidence="1">
    <location>
        <begin position="1"/>
        <end position="25"/>
    </location>
</feature>
<feature type="region of interest" description="Disordered" evidence="1">
    <location>
        <begin position="342"/>
        <end position="382"/>
    </location>
</feature>
<dbReference type="Proteomes" id="UP000765509">
    <property type="component" value="Unassembled WGS sequence"/>
</dbReference>
<feature type="compositionally biased region" description="Basic and acidic residues" evidence="1">
    <location>
        <begin position="1385"/>
        <end position="1397"/>
    </location>
</feature>
<feature type="compositionally biased region" description="Low complexity" evidence="1">
    <location>
        <begin position="1"/>
        <end position="15"/>
    </location>
</feature>
<name>A0A9Q3H675_9BASI</name>
<organism evidence="3 4">
    <name type="scientific">Austropuccinia psidii MF-1</name>
    <dbReference type="NCBI Taxonomy" id="1389203"/>
    <lineage>
        <taxon>Eukaryota</taxon>
        <taxon>Fungi</taxon>
        <taxon>Dikarya</taxon>
        <taxon>Basidiomycota</taxon>
        <taxon>Pucciniomycotina</taxon>
        <taxon>Pucciniomycetes</taxon>
        <taxon>Pucciniales</taxon>
        <taxon>Sphaerophragmiaceae</taxon>
        <taxon>Austropuccinia</taxon>
    </lineage>
</organism>
<dbReference type="InterPro" id="IPR036322">
    <property type="entry name" value="WD40_repeat_dom_sf"/>
</dbReference>
<protein>
    <recommendedName>
        <fullName evidence="2">BCAS3 WD40 domain-containing protein</fullName>
    </recommendedName>
</protein>
<accession>A0A9Q3H675</accession>
<comment type="caution">
    <text evidence="3">The sequence shown here is derived from an EMBL/GenBank/DDBJ whole genome shotgun (WGS) entry which is preliminary data.</text>
</comment>
<feature type="compositionally biased region" description="Low complexity" evidence="1">
    <location>
        <begin position="188"/>
        <end position="198"/>
    </location>
</feature>
<dbReference type="InterPro" id="IPR048382">
    <property type="entry name" value="BCAS3_WD40"/>
</dbReference>
<feature type="region of interest" description="Disordered" evidence="1">
    <location>
        <begin position="824"/>
        <end position="860"/>
    </location>
</feature>
<feature type="compositionally biased region" description="Basic and acidic residues" evidence="1">
    <location>
        <begin position="1406"/>
        <end position="1424"/>
    </location>
</feature>
<dbReference type="GO" id="GO:0005737">
    <property type="term" value="C:cytoplasm"/>
    <property type="evidence" value="ECO:0007669"/>
    <property type="project" value="TreeGrafter"/>
</dbReference>
<dbReference type="PANTHER" id="PTHR13268">
    <property type="entry name" value="BREAST CARCINOMA AMPLIFIED SEQUENCE 3"/>
    <property type="match status" value="1"/>
</dbReference>
<dbReference type="InterPro" id="IPR045142">
    <property type="entry name" value="BCAS3-like"/>
</dbReference>
<proteinExistence type="predicted"/>
<dbReference type="SUPFAM" id="SSF50978">
    <property type="entry name" value="WD40 repeat-like"/>
    <property type="match status" value="1"/>
</dbReference>
<evidence type="ECO:0000313" key="3">
    <source>
        <dbReference type="EMBL" id="MBW0493463.1"/>
    </source>
</evidence>
<keyword evidence="4" id="KW-1185">Reference proteome</keyword>
<feature type="region of interest" description="Disordered" evidence="1">
    <location>
        <begin position="1384"/>
        <end position="1424"/>
    </location>
</feature>
<feature type="region of interest" description="Disordered" evidence="1">
    <location>
        <begin position="399"/>
        <end position="422"/>
    </location>
</feature>
<dbReference type="OrthoDB" id="25778at2759"/>
<dbReference type="GO" id="GO:0006914">
    <property type="term" value="P:autophagy"/>
    <property type="evidence" value="ECO:0007669"/>
    <property type="project" value="InterPro"/>
</dbReference>
<feature type="compositionally biased region" description="Low complexity" evidence="1">
    <location>
        <begin position="408"/>
        <end position="420"/>
    </location>
</feature>
<gene>
    <name evidence="3" type="ORF">O181_033178</name>
</gene>
<feature type="region of interest" description="Disordered" evidence="1">
    <location>
        <begin position="1218"/>
        <end position="1250"/>
    </location>
</feature>
<feature type="compositionally biased region" description="Low complexity" evidence="1">
    <location>
        <begin position="1225"/>
        <end position="1238"/>
    </location>
</feature>
<dbReference type="GO" id="GO:0042594">
    <property type="term" value="P:response to starvation"/>
    <property type="evidence" value="ECO:0007669"/>
    <property type="project" value="TreeGrafter"/>
</dbReference>
<evidence type="ECO:0000256" key="1">
    <source>
        <dbReference type="SAM" id="MobiDB-lite"/>
    </source>
</evidence>
<evidence type="ECO:0000313" key="4">
    <source>
        <dbReference type="Proteomes" id="UP000765509"/>
    </source>
</evidence>
<feature type="compositionally biased region" description="Polar residues" evidence="1">
    <location>
        <begin position="831"/>
        <end position="860"/>
    </location>
</feature>
<feature type="domain" description="BCAS3 WD40" evidence="2">
    <location>
        <begin position="539"/>
        <end position="648"/>
    </location>
</feature>
<reference evidence="3" key="1">
    <citation type="submission" date="2021-03" db="EMBL/GenBank/DDBJ databases">
        <title>Draft genome sequence of rust myrtle Austropuccinia psidii MF-1, a brazilian biotype.</title>
        <authorList>
            <person name="Quecine M.C."/>
            <person name="Pachon D.M.R."/>
            <person name="Bonatelli M.L."/>
            <person name="Correr F.H."/>
            <person name="Franceschini L.M."/>
            <person name="Leite T.F."/>
            <person name="Margarido G.R.A."/>
            <person name="Almeida C.A."/>
            <person name="Ferrarezi J.A."/>
            <person name="Labate C.A."/>
        </authorList>
    </citation>
    <scope>NUCLEOTIDE SEQUENCE</scope>
    <source>
        <strain evidence="3">MF-1</strain>
    </source>
</reference>
<evidence type="ECO:0000259" key="2">
    <source>
        <dbReference type="Pfam" id="PF21034"/>
    </source>
</evidence>
<sequence length="1424" mass="158701">MPSIQQNNSINLNNNKLDHHHHHQPNRLICSPSLIKEPASTLQSITNTFQSLSLITFASPFRPNQNHHHKLVLSPRSSDFSIIPQPIPSLTSNLVTNSLQNTIPSSNHHQNFIIFSNWFNFNNQRLLLILNQSSISIWNTENLEGLKLIFSSTYHHLLSLISTSTSINSINPQLNQNPRQSEQPPVNPLSSPLSSTLSPHHHHNYEPISASILPSSNNDSHQEIFIAILFNSLINQSNKLIIISSSDLTRIICSIDLPGLAVDLKINLNFLIIATKSPLSLHLFQWSKSSSSSNDYHQASSSFTQILLTKLSCSPITDLTPKPKSPNPVFCLGQSRFLVYASSKPPNEREPPIATGPRFSFSHSNHDHQHRSSPHSDNSTIREYRTSSAGIIQTLNNSENQNFHSRNNHAISNSNGNNSSWKHSLTPNLDAIDETARKLRGGILSGAKLLGSLGQHLFTNKPDHDYPTRQSSPRHSIDKEFGFNFSQSAPVSHMISAYHSHPHQTEETSEIYGNVKILDLFAPLPHSLHRLAQPQPRFHFKIASNALTFLSLSPSSNLLLTSSVEGHSFHIFELRPHSRIGKSSLPPIRRQYSGPQSESTVWHRFKLTRGFTSAEVIDVTWRWDSKVVSVLTEHGTHHLFAIHPAGGLANPLSKADRTSRKAASDPASLVFSIATANPLTFQSLSLPVSAFEKLKPKQLLNRFLPQHASSLPRLSPNFSYPLALSPPPTASIDPFHHHYHPQLTSSEFEITNPFGHHRHRTVLAFIQPHFGGKSMNLNRSDDCNDQVLSECHKRLPSALLFDYVTNSITLYNFEVKKKASNTSTTLSSTSHLAKNSSRVTNSGRQHQNSNNNRTSMVSTPSGLSQLMQQNLDKGHKLDNQELNYSLGSDSIFGCASAVWHLDSVNYALTDINPFYSSTSTVQLMESPHSTQVKLDSTQQNHASENWTWFAEVDTFSQSIRILPRSIYTCHQFEFYDFSSHKLSSNPSFKHAFQHLPNGLSFSEQAFGLCDFGNIKKKKLTVRQEVRIQPGDLGSNSSHYGSRTLEIDSNFVNNSNGEVTESIARESQSGSRAAQIYVEPIRSAVETVLDPLLSSPRSPFYLFPGFPNGHPGKRSGNSAVHPSLMSITRSVTSNVGPVVGVMNERVRKELEKINTMRGGCRSRLSTGSVMDYYSGISESLSQRMGRNYETIGVGNSSEDVTSVSFEDDRDETIQVDRSLFDQEGPSSSSMASSTTFNSSPHLKSDERYGLDSRQSNARFVDEEVDAKADRWDGWTFEDDFDFKPEKSEQQTSKSTVNSKTKSTLNQFEAGWNEPSIDLVCTPDEAFHDHKVIESETKVDLPSKINDRQASVNFDIRSLNHHSESEPTLGSQMVSSSESAPMIILDSKSEEELPNKTGEEIAEVQASEDERLATEEDTSQEKKSIG</sequence>
<dbReference type="Pfam" id="PF21034">
    <property type="entry name" value="BCAS3_WD40"/>
    <property type="match status" value="1"/>
</dbReference>
<feature type="region of interest" description="Disordered" evidence="1">
    <location>
        <begin position="171"/>
        <end position="199"/>
    </location>
</feature>